<reference evidence="1" key="1">
    <citation type="submission" date="2014-05" db="EMBL/GenBank/DDBJ databases">
        <authorList>
            <person name="Chronopoulou M."/>
        </authorList>
    </citation>
    <scope>NUCLEOTIDE SEQUENCE</scope>
    <source>
        <tissue evidence="1">Whole organism</tissue>
    </source>
</reference>
<protein>
    <submittedName>
        <fullName evidence="1">Uncharacterized protein</fullName>
    </submittedName>
</protein>
<sequence length="63" mass="7168">SFFLSFSICIIVSDHDGITQSIFFLYFAVNSLYFDCTRRISSSSYEPGQLLSSWLSNFALLLV</sequence>
<proteinExistence type="predicted"/>
<name>A0A0K2UYE7_LEPSM</name>
<dbReference type="AlphaFoldDB" id="A0A0K2UYE7"/>
<feature type="non-terminal residue" evidence="1">
    <location>
        <position position="1"/>
    </location>
</feature>
<evidence type="ECO:0000313" key="1">
    <source>
        <dbReference type="EMBL" id="CDW43298.1"/>
    </source>
</evidence>
<dbReference type="EMBL" id="HACA01025937">
    <property type="protein sequence ID" value="CDW43298.1"/>
    <property type="molecule type" value="Transcribed_RNA"/>
</dbReference>
<accession>A0A0K2UYE7</accession>
<organism evidence="1">
    <name type="scientific">Lepeophtheirus salmonis</name>
    <name type="common">Salmon louse</name>
    <name type="synonym">Caligus salmonis</name>
    <dbReference type="NCBI Taxonomy" id="72036"/>
    <lineage>
        <taxon>Eukaryota</taxon>
        <taxon>Metazoa</taxon>
        <taxon>Ecdysozoa</taxon>
        <taxon>Arthropoda</taxon>
        <taxon>Crustacea</taxon>
        <taxon>Multicrustacea</taxon>
        <taxon>Hexanauplia</taxon>
        <taxon>Copepoda</taxon>
        <taxon>Siphonostomatoida</taxon>
        <taxon>Caligidae</taxon>
        <taxon>Lepeophtheirus</taxon>
    </lineage>
</organism>